<reference evidence="3" key="1">
    <citation type="journal article" date="2004" name="Nature">
        <title>Genome duplication in the teleost fish Tetraodon nigroviridis reveals the early vertebrate proto-karyotype.</title>
        <authorList>
            <person name="Jaillon O."/>
            <person name="Aury J.-M."/>
            <person name="Brunet F."/>
            <person name="Petit J.-L."/>
            <person name="Stange-Thomann N."/>
            <person name="Mauceli E."/>
            <person name="Bouneau L."/>
            <person name="Fischer C."/>
            <person name="Ozouf-Costaz C."/>
            <person name="Bernot A."/>
            <person name="Nicaud S."/>
            <person name="Jaffe D."/>
            <person name="Fisher S."/>
            <person name="Lutfalla G."/>
            <person name="Dossat C."/>
            <person name="Segurens B."/>
            <person name="Dasilva C."/>
            <person name="Salanoubat M."/>
            <person name="Levy M."/>
            <person name="Boudet N."/>
            <person name="Castellano S."/>
            <person name="Anthouard V."/>
            <person name="Jubin C."/>
            <person name="Castelli V."/>
            <person name="Katinka M."/>
            <person name="Vacherie B."/>
            <person name="Biemont C."/>
            <person name="Skalli Z."/>
            <person name="Cattolico L."/>
            <person name="Poulain J."/>
            <person name="De Berardinis V."/>
            <person name="Cruaud C."/>
            <person name="Duprat S."/>
            <person name="Brottier P."/>
            <person name="Coutanceau J.-P."/>
            <person name="Gouzy J."/>
            <person name="Parra G."/>
            <person name="Lardier G."/>
            <person name="Chapple C."/>
            <person name="McKernan K.J."/>
            <person name="McEwan P."/>
            <person name="Bosak S."/>
            <person name="Kellis M."/>
            <person name="Volff J.-N."/>
            <person name="Guigo R."/>
            <person name="Zody M.C."/>
            <person name="Mesirov J."/>
            <person name="Lindblad-Toh K."/>
            <person name="Birren B."/>
            <person name="Nusbaum C."/>
            <person name="Kahn D."/>
            <person name="Robinson-Rechavi M."/>
            <person name="Laudet V."/>
            <person name="Schachter V."/>
            <person name="Quetier F."/>
            <person name="Saurin W."/>
            <person name="Scarpelli C."/>
            <person name="Wincker P."/>
            <person name="Lander E.S."/>
            <person name="Weissenbach J."/>
            <person name="Roest Crollius H."/>
        </authorList>
    </citation>
    <scope>NUCLEOTIDE SEQUENCE [LARGE SCALE GENOMIC DNA]</scope>
</reference>
<feature type="compositionally biased region" description="Polar residues" evidence="1">
    <location>
        <begin position="674"/>
        <end position="699"/>
    </location>
</feature>
<feature type="compositionally biased region" description="Polar residues" evidence="1">
    <location>
        <begin position="477"/>
        <end position="495"/>
    </location>
</feature>
<reference evidence="3" key="2">
    <citation type="submission" date="2004-02" db="EMBL/GenBank/DDBJ databases">
        <authorList>
            <consortium name="Genoscope"/>
            <consortium name="Whitehead Institute Centre for Genome Research"/>
        </authorList>
    </citation>
    <scope>NUCLEOTIDE SEQUENCE</scope>
</reference>
<feature type="region of interest" description="Disordered" evidence="1">
    <location>
        <begin position="672"/>
        <end position="699"/>
    </location>
</feature>
<feature type="domain" description="RabBD" evidence="2">
    <location>
        <begin position="1"/>
        <end position="61"/>
    </location>
</feature>
<feature type="compositionally biased region" description="Basic and acidic residues" evidence="1">
    <location>
        <begin position="732"/>
        <end position="741"/>
    </location>
</feature>
<accession>Q4RRT6</accession>
<dbReference type="InterPro" id="IPR010911">
    <property type="entry name" value="Rab_BD"/>
</dbReference>
<dbReference type="Gene3D" id="6.10.250.3000">
    <property type="match status" value="1"/>
</dbReference>
<dbReference type="GO" id="GO:0031267">
    <property type="term" value="F:small GTPase binding"/>
    <property type="evidence" value="ECO:0007669"/>
    <property type="project" value="InterPro"/>
</dbReference>
<name>Q4RRT6_TETNG</name>
<organism evidence="3">
    <name type="scientific">Tetraodon nigroviridis</name>
    <name type="common">Spotted green pufferfish</name>
    <name type="synonym">Chelonodon nigroviridis</name>
    <dbReference type="NCBI Taxonomy" id="99883"/>
    <lineage>
        <taxon>Eukaryota</taxon>
        <taxon>Metazoa</taxon>
        <taxon>Chordata</taxon>
        <taxon>Craniata</taxon>
        <taxon>Vertebrata</taxon>
        <taxon>Euteleostomi</taxon>
        <taxon>Actinopterygii</taxon>
        <taxon>Neopterygii</taxon>
        <taxon>Teleostei</taxon>
        <taxon>Neoteleostei</taxon>
        <taxon>Acanthomorphata</taxon>
        <taxon>Eupercaria</taxon>
        <taxon>Tetraodontiformes</taxon>
        <taxon>Tetradontoidea</taxon>
        <taxon>Tetraodontidae</taxon>
        <taxon>Tetraodon</taxon>
    </lineage>
</organism>
<dbReference type="GO" id="GO:0070382">
    <property type="term" value="C:exocytic vesicle"/>
    <property type="evidence" value="ECO:0007669"/>
    <property type="project" value="TreeGrafter"/>
</dbReference>
<dbReference type="OrthoDB" id="195679at2759"/>
<protein>
    <submittedName>
        <fullName evidence="3">(spotted green pufferfish) hypothetical protein</fullName>
    </submittedName>
</protein>
<dbReference type="KEGG" id="tng:GSTEN00030015G001"/>
<feature type="region of interest" description="Disordered" evidence="1">
    <location>
        <begin position="731"/>
        <end position="795"/>
    </location>
</feature>
<dbReference type="GO" id="GO:0042043">
    <property type="term" value="F:neurexin family protein binding"/>
    <property type="evidence" value="ECO:0007669"/>
    <property type="project" value="TreeGrafter"/>
</dbReference>
<gene>
    <name evidence="3" type="ORF">GSTENG00030015001</name>
</gene>
<dbReference type="GO" id="GO:0006886">
    <property type="term" value="P:intracellular protein transport"/>
    <property type="evidence" value="ECO:0007669"/>
    <property type="project" value="InterPro"/>
</dbReference>
<feature type="region of interest" description="Disordered" evidence="1">
    <location>
        <begin position="322"/>
        <end position="357"/>
    </location>
</feature>
<feature type="compositionally biased region" description="Basic and acidic residues" evidence="1">
    <location>
        <begin position="322"/>
        <end position="352"/>
    </location>
</feature>
<feature type="compositionally biased region" description="Polar residues" evidence="1">
    <location>
        <begin position="290"/>
        <end position="303"/>
    </location>
</feature>
<dbReference type="AlphaFoldDB" id="Q4RRT6"/>
<evidence type="ECO:0000313" key="3">
    <source>
        <dbReference type="EMBL" id="CAG08896.1"/>
    </source>
</evidence>
<comment type="caution">
    <text evidence="3">The sequence shown here is derived from an EMBL/GenBank/DDBJ whole genome shotgun (WGS) entry which is preliminary data.</text>
</comment>
<feature type="compositionally biased region" description="Basic and acidic residues" evidence="1">
    <location>
        <begin position="277"/>
        <end position="286"/>
    </location>
</feature>
<feature type="region of interest" description="Disordered" evidence="1">
    <location>
        <begin position="476"/>
        <end position="495"/>
    </location>
</feature>
<feature type="region of interest" description="Disordered" evidence="1">
    <location>
        <begin position="505"/>
        <end position="547"/>
    </location>
</feature>
<dbReference type="GO" id="GO:0006887">
    <property type="term" value="P:exocytosis"/>
    <property type="evidence" value="ECO:0007669"/>
    <property type="project" value="TreeGrafter"/>
</dbReference>
<dbReference type="PANTHER" id="PTHR45716:SF1">
    <property type="entry name" value="SYNAPTOTAGMIN-LIKE PROTEIN 3"/>
    <property type="match status" value="1"/>
</dbReference>
<feature type="compositionally biased region" description="Low complexity" evidence="1">
    <location>
        <begin position="142"/>
        <end position="160"/>
    </location>
</feature>
<feature type="compositionally biased region" description="Low complexity" evidence="1">
    <location>
        <begin position="104"/>
        <end position="117"/>
    </location>
</feature>
<dbReference type="EMBL" id="CAAE01015002">
    <property type="protein sequence ID" value="CAG08896.1"/>
    <property type="molecule type" value="Genomic_DNA"/>
</dbReference>
<evidence type="ECO:0000259" key="2">
    <source>
        <dbReference type="PROSITE" id="PS50916"/>
    </source>
</evidence>
<sequence>MIDLSHLTEEEQGAIMTVLRRDVELKKAEEDRISKLEKTHKTGSNPDSQWKFLSGKWFYEAKSRRHTDKIHGSEIILASMNTKKALLDDAASVNSHPEDDNSETSETSDTSEPSSPEFRPVPRKRTFFPKSLLNSNPGSDDPAGPASVVPVPVQRSQSAQEDTVSPVHELPQQPLIDEEQPVFSGNKYGGTPFLRGDRSDAETGSGADVAVKERREEPQGDTLGAGTALRSDALQSSSIQDSDGGGGSVGRAARPDELSLPRSSADPDPPVSYDLNFIDKTDEKMKKSNQKNVFTLTTQSTSPAGDEESIAKVLDWFSRSTDRSDCQSKAGGREVSKGSDRDVVVSKSRSDDSLLNDGQRASELLQKKIDHANAFRAAHRSASTELLEIEEPQQQQQQVYVPHLRSIWERHKIGPKVLIIKSMMSKNKGPTSAHLSADRFESNRADMTSEPERYSWEGPYRGNREQHRVISPLSDADYTSHSYSSQEAPSLNSSAHNYRRFSDLASAPMADQRGPDAGRYGQEMRIQSRLSVETESRSKSSPRLNRNYRSTEILLQDEAPRVPMASTDFRTPYSPVSYSSPYKDVSWKSEDKGVQLSASSMRNTGVTDTVKAYSPHRNVQEVAHQESSTDRIKHLRSFWEQARKPTLYGISVTRGLSQSKVSKRFTKSEYDLSSLGNNNDSEANTPNASAQVESPDLSASRTQFNNLRDFWDEATSGRPKSTVRTQLLVQDSKFKEPELHPKTRTVTTKSSPSLQKMPTSECSRDVTRHAPSGAENRSHRSRKRQQPRRFNAACC</sequence>
<feature type="compositionally biased region" description="Polar residues" evidence="1">
    <location>
        <begin position="744"/>
        <end position="761"/>
    </location>
</feature>
<dbReference type="GO" id="GO:0005886">
    <property type="term" value="C:plasma membrane"/>
    <property type="evidence" value="ECO:0007669"/>
    <property type="project" value="TreeGrafter"/>
</dbReference>
<dbReference type="PANTHER" id="PTHR45716">
    <property type="entry name" value="BITESIZE, ISOFORM I"/>
    <property type="match status" value="1"/>
</dbReference>
<proteinExistence type="predicted"/>
<feature type="region of interest" description="Disordered" evidence="1">
    <location>
        <begin position="90"/>
        <end position="308"/>
    </location>
</feature>
<evidence type="ECO:0000256" key="1">
    <source>
        <dbReference type="SAM" id="MobiDB-lite"/>
    </source>
</evidence>
<dbReference type="PROSITE" id="PS50916">
    <property type="entry name" value="RABBD"/>
    <property type="match status" value="1"/>
</dbReference>